<dbReference type="Pfam" id="PF26238">
    <property type="entry name" value="DUF8054_M"/>
    <property type="match status" value="1"/>
</dbReference>
<feature type="domain" description="DUF8054" evidence="1">
    <location>
        <begin position="10"/>
        <end position="89"/>
    </location>
</feature>
<reference evidence="4" key="1">
    <citation type="submission" date="2017-11" db="EMBL/GenBank/DDBJ databases">
        <authorList>
            <person name="Kajale S.C."/>
            <person name="Sharma A."/>
        </authorList>
    </citation>
    <scope>NUCLEOTIDE SEQUENCE</scope>
    <source>
        <strain evidence="4">LS1_42</strain>
    </source>
</reference>
<dbReference type="InterPro" id="IPR058775">
    <property type="entry name" value="DUF8054_M"/>
</dbReference>
<evidence type="ECO:0000259" key="3">
    <source>
        <dbReference type="Pfam" id="PF26238"/>
    </source>
</evidence>
<organism evidence="4 5">
    <name type="scientific">Natronococcus pandeyae</name>
    <dbReference type="NCBI Taxonomy" id="2055836"/>
    <lineage>
        <taxon>Archaea</taxon>
        <taxon>Methanobacteriati</taxon>
        <taxon>Methanobacteriota</taxon>
        <taxon>Stenosarchaea group</taxon>
        <taxon>Halobacteria</taxon>
        <taxon>Halobacteriales</taxon>
        <taxon>Natrialbaceae</taxon>
        <taxon>Natronococcus</taxon>
    </lineage>
</organism>
<sequence>MTDSDRDLLSVLRNPEYTGENRCVPCTILNVLIAAAASALVGIVSRRGGVLTFAGSLAAIALRGYLVPGTPTLTKRYLPERILAAFDKHPLEERQREEPGQSTEGEPEIIDEFERQQESAVDPERFLLEVGAVEPCKTQDDLCFTDELADTIDDRVAGLPEEPLDRALVADLYGIEPESVTVEDRSYPAVKIGRRIHKWPSEAAFAADIATHQALSELTERWTDVPQAQRIELLEVLRSFHDSCPTCGGPITMSEDTIESCCRSYEVLALNCEGCSAPLLEIDPNEIGGADGGVEP</sequence>
<keyword evidence="5" id="KW-1185">Reference proteome</keyword>
<evidence type="ECO:0000313" key="5">
    <source>
        <dbReference type="Proteomes" id="UP000766904"/>
    </source>
</evidence>
<proteinExistence type="predicted"/>
<dbReference type="InterPro" id="IPR058675">
    <property type="entry name" value="DUF8054_C"/>
</dbReference>
<protein>
    <submittedName>
        <fullName evidence="4">Uncharacterized protein</fullName>
    </submittedName>
</protein>
<accession>A0A8J8Q747</accession>
<dbReference type="AlphaFoldDB" id="A0A8J8Q747"/>
<dbReference type="Proteomes" id="UP000766904">
    <property type="component" value="Unassembled WGS sequence"/>
</dbReference>
<feature type="domain" description="DUF8054" evidence="3">
    <location>
        <begin position="122"/>
        <end position="239"/>
    </location>
</feature>
<dbReference type="RefSeq" id="WP_148856173.1">
    <property type="nucleotide sequence ID" value="NZ_PHNJ01000001.1"/>
</dbReference>
<comment type="caution">
    <text evidence="4">The sequence shown here is derived from an EMBL/GenBank/DDBJ whole genome shotgun (WGS) entry which is preliminary data.</text>
</comment>
<evidence type="ECO:0000313" key="4">
    <source>
        <dbReference type="EMBL" id="TYL40384.1"/>
    </source>
</evidence>
<dbReference type="OrthoDB" id="292134at2157"/>
<name>A0A8J8Q747_9EURY</name>
<dbReference type="Pfam" id="PF26236">
    <property type="entry name" value="DUF8054_N"/>
    <property type="match status" value="1"/>
</dbReference>
<dbReference type="EMBL" id="PHNJ01000001">
    <property type="protein sequence ID" value="TYL40384.1"/>
    <property type="molecule type" value="Genomic_DNA"/>
</dbReference>
<gene>
    <name evidence="4" type="ORF">CV102_02070</name>
</gene>
<dbReference type="InterPro" id="IPR058674">
    <property type="entry name" value="DUF8054_N"/>
</dbReference>
<evidence type="ECO:0000259" key="2">
    <source>
        <dbReference type="Pfam" id="PF26237"/>
    </source>
</evidence>
<evidence type="ECO:0000259" key="1">
    <source>
        <dbReference type="Pfam" id="PF26236"/>
    </source>
</evidence>
<feature type="domain" description="DUF8054" evidence="2">
    <location>
        <begin position="242"/>
        <end position="281"/>
    </location>
</feature>
<dbReference type="Pfam" id="PF26237">
    <property type="entry name" value="DUF8054_C"/>
    <property type="match status" value="1"/>
</dbReference>